<reference evidence="1" key="1">
    <citation type="submission" date="2020-10" db="EMBL/GenBank/DDBJ databases">
        <authorList>
            <person name="Kusch S."/>
        </authorList>
    </citation>
    <scope>NUCLEOTIDE SEQUENCE</scope>
    <source>
        <strain evidence="1">SwB9</strain>
    </source>
</reference>
<organism evidence="1 2">
    <name type="scientific">Sclerotinia trifoliorum</name>
    <dbReference type="NCBI Taxonomy" id="28548"/>
    <lineage>
        <taxon>Eukaryota</taxon>
        <taxon>Fungi</taxon>
        <taxon>Dikarya</taxon>
        <taxon>Ascomycota</taxon>
        <taxon>Pezizomycotina</taxon>
        <taxon>Leotiomycetes</taxon>
        <taxon>Helotiales</taxon>
        <taxon>Sclerotiniaceae</taxon>
        <taxon>Sclerotinia</taxon>
    </lineage>
</organism>
<dbReference type="OrthoDB" id="3495754at2759"/>
<dbReference type="EMBL" id="CAJHIA010000009">
    <property type="protein sequence ID" value="CAD6443248.1"/>
    <property type="molecule type" value="Genomic_DNA"/>
</dbReference>
<comment type="caution">
    <text evidence="1">The sequence shown here is derived from an EMBL/GenBank/DDBJ whole genome shotgun (WGS) entry which is preliminary data.</text>
</comment>
<evidence type="ECO:0000313" key="2">
    <source>
        <dbReference type="Proteomes" id="UP000624404"/>
    </source>
</evidence>
<gene>
    <name evidence="1" type="ORF">SCLTRI_LOCUS3040</name>
</gene>
<dbReference type="AlphaFoldDB" id="A0A8H2VR97"/>
<accession>A0A8H2VR97</accession>
<evidence type="ECO:0000313" key="1">
    <source>
        <dbReference type="EMBL" id="CAD6443248.1"/>
    </source>
</evidence>
<keyword evidence="2" id="KW-1185">Reference proteome</keyword>
<protein>
    <submittedName>
        <fullName evidence="1">5640b22e-73a7-44ce-8584-9c5fd08d4ce7</fullName>
    </submittedName>
</protein>
<name>A0A8H2VR97_9HELO</name>
<dbReference type="Proteomes" id="UP000624404">
    <property type="component" value="Unassembled WGS sequence"/>
</dbReference>
<proteinExistence type="predicted"/>
<sequence length="189" mass="22464">MPQFIKFPIDWPIHIELNPEMLEKSAHGKHEQQEDCPCDFCHEWFFSGAVEEKKPLEISAELPLLRESQQSSTNKQIEEPWEFPEVDGCKCHRKRCQVHQFKLFWREHQGLVKEHSGLMDDWCITINLDEQLRDLDDLHLRHAQFLNKLRDAGIRQEFRCYGRWCGKANFTSHRGMEFSTLRVNAEPCD</sequence>